<dbReference type="AlphaFoldDB" id="M5RLV1"/>
<keyword evidence="2" id="KW-1185">Reference proteome</keyword>
<dbReference type="Proteomes" id="UP000011991">
    <property type="component" value="Unassembled WGS sequence"/>
</dbReference>
<protein>
    <submittedName>
        <fullName evidence="1">Uncharacterized protein</fullName>
    </submittedName>
</protein>
<comment type="caution">
    <text evidence="1">The sequence shown here is derived from an EMBL/GenBank/DDBJ whole genome shotgun (WGS) entry which is preliminary data.</text>
</comment>
<gene>
    <name evidence="1" type="ORF">RMSM_02787</name>
</gene>
<proteinExistence type="predicted"/>
<evidence type="ECO:0000313" key="2">
    <source>
        <dbReference type="Proteomes" id="UP000011991"/>
    </source>
</evidence>
<sequence length="63" mass="6808">MFASNPFEAIDWRIALTLTGRISYARGGGNSSKENIMAKVACPTRGARSTVGGEFFIRLSKPT</sequence>
<evidence type="ECO:0000313" key="1">
    <source>
        <dbReference type="EMBL" id="EMI20280.1"/>
    </source>
</evidence>
<name>M5RLV1_9BACT</name>
<reference evidence="1 2" key="1">
    <citation type="journal article" date="2013" name="Mar. Genomics">
        <title>Expression of sulfatases in Rhodopirellula baltica and the diversity of sulfatases in the genus Rhodopirellula.</title>
        <authorList>
            <person name="Wegner C.E."/>
            <person name="Richter-Heitmann T."/>
            <person name="Klindworth A."/>
            <person name="Klockow C."/>
            <person name="Richter M."/>
            <person name="Achstetter T."/>
            <person name="Glockner F.O."/>
            <person name="Harder J."/>
        </authorList>
    </citation>
    <scope>NUCLEOTIDE SEQUENCE [LARGE SCALE GENOMIC DNA]</scope>
    <source>
        <strain evidence="1 2">SM1</strain>
    </source>
</reference>
<accession>M5RLV1</accession>
<dbReference type="EMBL" id="ANOG01000393">
    <property type="protein sequence ID" value="EMI20280.1"/>
    <property type="molecule type" value="Genomic_DNA"/>
</dbReference>
<dbReference type="PATRIC" id="fig|1265738.3.peg.2795"/>
<organism evidence="1 2">
    <name type="scientific">Rhodopirellula maiorica SM1</name>
    <dbReference type="NCBI Taxonomy" id="1265738"/>
    <lineage>
        <taxon>Bacteria</taxon>
        <taxon>Pseudomonadati</taxon>
        <taxon>Planctomycetota</taxon>
        <taxon>Planctomycetia</taxon>
        <taxon>Pirellulales</taxon>
        <taxon>Pirellulaceae</taxon>
        <taxon>Novipirellula</taxon>
    </lineage>
</organism>